<gene>
    <name evidence="1" type="ORF">EVAR_96122_1</name>
</gene>
<evidence type="ECO:0000313" key="1">
    <source>
        <dbReference type="EMBL" id="GBP36875.1"/>
    </source>
</evidence>
<dbReference type="Proteomes" id="UP000299102">
    <property type="component" value="Unassembled WGS sequence"/>
</dbReference>
<dbReference type="EMBL" id="BGZK01000324">
    <property type="protein sequence ID" value="GBP36875.1"/>
    <property type="molecule type" value="Genomic_DNA"/>
</dbReference>
<name>A0A4C1VGN1_EUMVA</name>
<protein>
    <submittedName>
        <fullName evidence="1">Uncharacterized protein</fullName>
    </submittedName>
</protein>
<keyword evidence="2" id="KW-1185">Reference proteome</keyword>
<organism evidence="1 2">
    <name type="scientific">Eumeta variegata</name>
    <name type="common">Bagworm moth</name>
    <name type="synonym">Eumeta japonica</name>
    <dbReference type="NCBI Taxonomy" id="151549"/>
    <lineage>
        <taxon>Eukaryota</taxon>
        <taxon>Metazoa</taxon>
        <taxon>Ecdysozoa</taxon>
        <taxon>Arthropoda</taxon>
        <taxon>Hexapoda</taxon>
        <taxon>Insecta</taxon>
        <taxon>Pterygota</taxon>
        <taxon>Neoptera</taxon>
        <taxon>Endopterygota</taxon>
        <taxon>Lepidoptera</taxon>
        <taxon>Glossata</taxon>
        <taxon>Ditrysia</taxon>
        <taxon>Tineoidea</taxon>
        <taxon>Psychidae</taxon>
        <taxon>Oiketicinae</taxon>
        <taxon>Eumeta</taxon>
    </lineage>
</organism>
<reference evidence="1 2" key="1">
    <citation type="journal article" date="2019" name="Commun. Biol.">
        <title>The bagworm genome reveals a unique fibroin gene that provides high tensile strength.</title>
        <authorList>
            <person name="Kono N."/>
            <person name="Nakamura H."/>
            <person name="Ohtoshi R."/>
            <person name="Tomita M."/>
            <person name="Numata K."/>
            <person name="Arakawa K."/>
        </authorList>
    </citation>
    <scope>NUCLEOTIDE SEQUENCE [LARGE SCALE GENOMIC DNA]</scope>
</reference>
<proteinExistence type="predicted"/>
<evidence type="ECO:0000313" key="2">
    <source>
        <dbReference type="Proteomes" id="UP000299102"/>
    </source>
</evidence>
<sequence length="82" mass="9051">MHEKVDVVIPLRSMSRSASEARVVGSVRFVLHLSPPLLDQPSTKDTPAPAALREAFTPNVYVNDVIWAARPAPPPPPLRPRY</sequence>
<comment type="caution">
    <text evidence="1">The sequence shown here is derived from an EMBL/GenBank/DDBJ whole genome shotgun (WGS) entry which is preliminary data.</text>
</comment>
<accession>A0A4C1VGN1</accession>
<dbReference type="AlphaFoldDB" id="A0A4C1VGN1"/>